<dbReference type="AlphaFoldDB" id="A0AAV7RPS6"/>
<sequence length="157" mass="16881">MQLCIGATAVVQVEGRGAGAAGLESSTCRGETADFNIALSLIKMLSDVRDIILSLRNSALCSIEPSPIVIRVPIHVLQVAVEGIKVGVDLFKVSAKLSNNSGGTVERCFTRFSIRRLLAVRLRVVAPGTPASHKEEQEDAERSRANTKCARKAVRRL</sequence>
<protein>
    <submittedName>
        <fullName evidence="2">Uncharacterized protein</fullName>
    </submittedName>
</protein>
<accession>A0AAV7RPS6</accession>
<proteinExistence type="predicted"/>
<evidence type="ECO:0000313" key="3">
    <source>
        <dbReference type="Proteomes" id="UP001066276"/>
    </source>
</evidence>
<dbReference type="Proteomes" id="UP001066276">
    <property type="component" value="Chromosome 5"/>
</dbReference>
<evidence type="ECO:0000313" key="2">
    <source>
        <dbReference type="EMBL" id="KAJ1154799.1"/>
    </source>
</evidence>
<organism evidence="2 3">
    <name type="scientific">Pleurodeles waltl</name>
    <name type="common">Iberian ribbed newt</name>
    <dbReference type="NCBI Taxonomy" id="8319"/>
    <lineage>
        <taxon>Eukaryota</taxon>
        <taxon>Metazoa</taxon>
        <taxon>Chordata</taxon>
        <taxon>Craniata</taxon>
        <taxon>Vertebrata</taxon>
        <taxon>Euteleostomi</taxon>
        <taxon>Amphibia</taxon>
        <taxon>Batrachia</taxon>
        <taxon>Caudata</taxon>
        <taxon>Salamandroidea</taxon>
        <taxon>Salamandridae</taxon>
        <taxon>Pleurodelinae</taxon>
        <taxon>Pleurodeles</taxon>
    </lineage>
</organism>
<name>A0AAV7RPS6_PLEWA</name>
<feature type="region of interest" description="Disordered" evidence="1">
    <location>
        <begin position="130"/>
        <end position="157"/>
    </location>
</feature>
<comment type="caution">
    <text evidence="2">The sequence shown here is derived from an EMBL/GenBank/DDBJ whole genome shotgun (WGS) entry which is preliminary data.</text>
</comment>
<keyword evidence="3" id="KW-1185">Reference proteome</keyword>
<gene>
    <name evidence="2" type="ORF">NDU88_007542</name>
</gene>
<dbReference type="EMBL" id="JANPWB010000009">
    <property type="protein sequence ID" value="KAJ1154799.1"/>
    <property type="molecule type" value="Genomic_DNA"/>
</dbReference>
<feature type="compositionally biased region" description="Basic and acidic residues" evidence="1">
    <location>
        <begin position="132"/>
        <end position="144"/>
    </location>
</feature>
<reference evidence="2" key="1">
    <citation type="journal article" date="2022" name="bioRxiv">
        <title>Sequencing and chromosome-scale assembly of the giantPleurodeles waltlgenome.</title>
        <authorList>
            <person name="Brown T."/>
            <person name="Elewa A."/>
            <person name="Iarovenko S."/>
            <person name="Subramanian E."/>
            <person name="Araus A.J."/>
            <person name="Petzold A."/>
            <person name="Susuki M."/>
            <person name="Suzuki K.-i.T."/>
            <person name="Hayashi T."/>
            <person name="Toyoda A."/>
            <person name="Oliveira C."/>
            <person name="Osipova E."/>
            <person name="Leigh N.D."/>
            <person name="Simon A."/>
            <person name="Yun M.H."/>
        </authorList>
    </citation>
    <scope>NUCLEOTIDE SEQUENCE</scope>
    <source>
        <strain evidence="2">20211129_DDA</strain>
        <tissue evidence="2">Liver</tissue>
    </source>
</reference>
<evidence type="ECO:0000256" key="1">
    <source>
        <dbReference type="SAM" id="MobiDB-lite"/>
    </source>
</evidence>